<evidence type="ECO:0000313" key="2">
    <source>
        <dbReference type="Proteomes" id="UP001057402"/>
    </source>
</evidence>
<gene>
    <name evidence="1" type="ORF">MLD38_022544</name>
</gene>
<evidence type="ECO:0000313" key="1">
    <source>
        <dbReference type="EMBL" id="KAI4366699.1"/>
    </source>
</evidence>
<reference evidence="2" key="1">
    <citation type="journal article" date="2023" name="Front. Plant Sci.">
        <title>Chromosomal-level genome assembly of Melastoma candidum provides insights into trichome evolution.</title>
        <authorList>
            <person name="Zhong Y."/>
            <person name="Wu W."/>
            <person name="Sun C."/>
            <person name="Zou P."/>
            <person name="Liu Y."/>
            <person name="Dai S."/>
            <person name="Zhou R."/>
        </authorList>
    </citation>
    <scope>NUCLEOTIDE SEQUENCE [LARGE SCALE GENOMIC DNA]</scope>
</reference>
<accession>A0ACB9QKT0</accession>
<proteinExistence type="predicted"/>
<keyword evidence="2" id="KW-1185">Reference proteome</keyword>
<comment type="caution">
    <text evidence="1">The sequence shown here is derived from an EMBL/GenBank/DDBJ whole genome shotgun (WGS) entry which is preliminary data.</text>
</comment>
<organism evidence="1 2">
    <name type="scientific">Melastoma candidum</name>
    <dbReference type="NCBI Taxonomy" id="119954"/>
    <lineage>
        <taxon>Eukaryota</taxon>
        <taxon>Viridiplantae</taxon>
        <taxon>Streptophyta</taxon>
        <taxon>Embryophyta</taxon>
        <taxon>Tracheophyta</taxon>
        <taxon>Spermatophyta</taxon>
        <taxon>Magnoliopsida</taxon>
        <taxon>eudicotyledons</taxon>
        <taxon>Gunneridae</taxon>
        <taxon>Pentapetalae</taxon>
        <taxon>rosids</taxon>
        <taxon>malvids</taxon>
        <taxon>Myrtales</taxon>
        <taxon>Melastomataceae</taxon>
        <taxon>Melastomatoideae</taxon>
        <taxon>Melastomateae</taxon>
        <taxon>Melastoma</taxon>
    </lineage>
</organism>
<dbReference type="Proteomes" id="UP001057402">
    <property type="component" value="Chromosome 6"/>
</dbReference>
<protein>
    <submittedName>
        <fullName evidence="1">Uncharacterized protein</fullName>
    </submittedName>
</protein>
<name>A0ACB9QKT0_9MYRT</name>
<dbReference type="EMBL" id="CM042885">
    <property type="protein sequence ID" value="KAI4366699.1"/>
    <property type="molecule type" value="Genomic_DNA"/>
</dbReference>
<sequence length="459" mass="50565">MSSAIRPRVAVVPTAGMGHLMPFLRLALMLQRHGCSVTLITAQPTTSKAESAHISSFLSAFPQVDHFELQLLPMPEEFDTSTVDPFFLQFDRINRSIHQLLPILKEFSPPLSAIFLDLTLVANFVEIADELGLPIYIPNTSSARFFALLSYLPELSSQPDFLRGAYSDVAIPGILPLPFSSIPPPFKDTSTVFTSTLIRNSRTISKARGILMNNFEWFEESTLAALNGGRVLETLPPCITVGPLEPYKLGNESSENWPWLDEQSSGSVIYVSFGSRTAMSTEQIRELAKALKNSKHKFLWTVKTSKVDKDDKEDLSNVLGDRFLEETAGKGITLKQWVDQEAILAHPAVGGFISHCGWNSVMEAAREGVPILAWPLHGDQRVNAEVVADAGLGIWDRGWGIGDKSLVRADEIEGKIELLMTDTNLRASARRVKEEAAKAVCRGGSSDRMIRDVVKCLVG</sequence>